<organism evidence="2 3">
    <name type="scientific">Trichophyton soudanense CBS 452.61</name>
    <dbReference type="NCBI Taxonomy" id="1215331"/>
    <lineage>
        <taxon>Eukaryota</taxon>
        <taxon>Fungi</taxon>
        <taxon>Dikarya</taxon>
        <taxon>Ascomycota</taxon>
        <taxon>Pezizomycotina</taxon>
        <taxon>Eurotiomycetes</taxon>
        <taxon>Eurotiomycetidae</taxon>
        <taxon>Onygenales</taxon>
        <taxon>Arthrodermataceae</taxon>
        <taxon>Trichophyton</taxon>
    </lineage>
</organism>
<dbReference type="Proteomes" id="UP000023623">
    <property type="component" value="Unassembled WGS sequence"/>
</dbReference>
<dbReference type="AlphaFoldDB" id="A0A022XV16"/>
<feature type="compositionally biased region" description="Polar residues" evidence="1">
    <location>
        <begin position="88"/>
        <end position="99"/>
    </location>
</feature>
<sequence>MLTTNQAGKTGHVHLVSQFFRQQEIHVRTAGTEALLLYLSFSKSEKRRKPKKNRNQKTEQSNSKGKRKGGQKKKATSQQACGFPVRNSAGSLLPNLSNGHSRDFVPLRDGNQSRDSTGAAYLPIL</sequence>
<protein>
    <submittedName>
        <fullName evidence="2">Uncharacterized protein</fullName>
    </submittedName>
</protein>
<dbReference type="HOGENOM" id="CLU_1994258_0_0_1"/>
<dbReference type="EMBL" id="KK208852">
    <property type="protein sequence ID" value="EZF74091.1"/>
    <property type="molecule type" value="Genomic_DNA"/>
</dbReference>
<reference evidence="2 3" key="1">
    <citation type="submission" date="2014-02" db="EMBL/GenBank/DDBJ databases">
        <title>The Genome Sequence of Trichophyton rubrum (morphotype soudanense) CBS 452.61.</title>
        <authorList>
            <consortium name="The Broad Institute Genomics Platform"/>
            <person name="Cuomo C.A."/>
            <person name="White T.C."/>
            <person name="Graser Y."/>
            <person name="Martinez-Rossi N."/>
            <person name="Heitman J."/>
            <person name="Young S.K."/>
            <person name="Zeng Q."/>
            <person name="Gargeya S."/>
            <person name="Abouelleil A."/>
            <person name="Alvarado L."/>
            <person name="Chapman S.B."/>
            <person name="Gainer-Dewar J."/>
            <person name="Goldberg J."/>
            <person name="Griggs A."/>
            <person name="Gujja S."/>
            <person name="Hansen M."/>
            <person name="Howarth C."/>
            <person name="Imamovic A."/>
            <person name="Larimer J."/>
            <person name="Martinez D."/>
            <person name="Murphy C."/>
            <person name="Pearson M.D."/>
            <person name="Persinoti G."/>
            <person name="Poon T."/>
            <person name="Priest M."/>
            <person name="Roberts A.D."/>
            <person name="Saif S."/>
            <person name="Shea T.D."/>
            <person name="Sykes S.N."/>
            <person name="Wortman J."/>
            <person name="Nusbaum C."/>
            <person name="Birren B."/>
        </authorList>
    </citation>
    <scope>NUCLEOTIDE SEQUENCE [LARGE SCALE GENOMIC DNA]</scope>
    <source>
        <strain evidence="2 3">CBS 452.61</strain>
    </source>
</reference>
<accession>A0A022XV16</accession>
<gene>
    <name evidence="2" type="ORF">H105_04193</name>
</gene>
<proteinExistence type="predicted"/>
<keyword evidence="3" id="KW-1185">Reference proteome</keyword>
<name>A0A022XV16_TRISD</name>
<feature type="region of interest" description="Disordered" evidence="1">
    <location>
        <begin position="42"/>
        <end position="125"/>
    </location>
</feature>
<evidence type="ECO:0000313" key="2">
    <source>
        <dbReference type="EMBL" id="EZF74091.1"/>
    </source>
</evidence>
<feature type="compositionally biased region" description="Basic residues" evidence="1">
    <location>
        <begin position="45"/>
        <end position="55"/>
    </location>
</feature>
<feature type="compositionally biased region" description="Basic residues" evidence="1">
    <location>
        <begin position="64"/>
        <end position="75"/>
    </location>
</feature>
<evidence type="ECO:0000313" key="3">
    <source>
        <dbReference type="Proteomes" id="UP000023623"/>
    </source>
</evidence>
<evidence type="ECO:0000256" key="1">
    <source>
        <dbReference type="SAM" id="MobiDB-lite"/>
    </source>
</evidence>